<dbReference type="CDD" id="cd00590">
    <property type="entry name" value="RRM_SF"/>
    <property type="match status" value="1"/>
</dbReference>
<evidence type="ECO:0000259" key="4">
    <source>
        <dbReference type="PROSITE" id="PS50102"/>
    </source>
</evidence>
<dbReference type="SMART" id="SM00360">
    <property type="entry name" value="RRM"/>
    <property type="match status" value="2"/>
</dbReference>
<evidence type="ECO:0000313" key="5">
    <source>
        <dbReference type="EMBL" id="KAK3335928.1"/>
    </source>
</evidence>
<feature type="domain" description="RRM" evidence="4">
    <location>
        <begin position="164"/>
        <end position="253"/>
    </location>
</feature>
<dbReference type="EMBL" id="JAUEPO010000001">
    <property type="protein sequence ID" value="KAK3335928.1"/>
    <property type="molecule type" value="Genomic_DNA"/>
</dbReference>
<feature type="compositionally biased region" description="Basic and acidic residues" evidence="3">
    <location>
        <begin position="288"/>
        <end position="305"/>
    </location>
</feature>
<comment type="caution">
    <text evidence="5">The sequence shown here is derived from an EMBL/GenBank/DDBJ whole genome shotgun (WGS) entry which is preliminary data.</text>
</comment>
<dbReference type="Pfam" id="PF00076">
    <property type="entry name" value="RRM_1"/>
    <property type="match status" value="2"/>
</dbReference>
<protein>
    <recommendedName>
        <fullName evidence="4">RRM domain-containing protein</fullName>
    </recommendedName>
</protein>
<dbReference type="InterPro" id="IPR012677">
    <property type="entry name" value="Nucleotide-bd_a/b_plait_sf"/>
</dbReference>
<dbReference type="InterPro" id="IPR000504">
    <property type="entry name" value="RRM_dom"/>
</dbReference>
<feature type="region of interest" description="Disordered" evidence="3">
    <location>
        <begin position="87"/>
        <end position="147"/>
    </location>
</feature>
<feature type="region of interest" description="Disordered" evidence="3">
    <location>
        <begin position="258"/>
        <end position="318"/>
    </location>
</feature>
<evidence type="ECO:0000256" key="1">
    <source>
        <dbReference type="ARBA" id="ARBA00022884"/>
    </source>
</evidence>
<accession>A0AAE0MLB8</accession>
<dbReference type="SUPFAM" id="SSF54928">
    <property type="entry name" value="RNA-binding domain, RBD"/>
    <property type="match status" value="2"/>
</dbReference>
<reference evidence="5" key="2">
    <citation type="submission" date="2023-06" db="EMBL/GenBank/DDBJ databases">
        <authorList>
            <consortium name="Lawrence Berkeley National Laboratory"/>
            <person name="Haridas S."/>
            <person name="Hensen N."/>
            <person name="Bonometti L."/>
            <person name="Westerberg I."/>
            <person name="Brannstrom I.O."/>
            <person name="Guillou S."/>
            <person name="Cros-Aarteil S."/>
            <person name="Calhoun S."/>
            <person name="Kuo A."/>
            <person name="Mondo S."/>
            <person name="Pangilinan J."/>
            <person name="Riley R."/>
            <person name="Labutti K."/>
            <person name="Andreopoulos B."/>
            <person name="Lipzen A."/>
            <person name="Chen C."/>
            <person name="Yanf M."/>
            <person name="Daum C."/>
            <person name="Ng V."/>
            <person name="Clum A."/>
            <person name="Steindorff A."/>
            <person name="Ohm R."/>
            <person name="Martin F."/>
            <person name="Silar P."/>
            <person name="Natvig D."/>
            <person name="Lalanne C."/>
            <person name="Gautier V."/>
            <person name="Ament-Velasquez S.L."/>
            <person name="Kruys A."/>
            <person name="Hutchinson M.I."/>
            <person name="Powell A.J."/>
            <person name="Barry K."/>
            <person name="Miller A.N."/>
            <person name="Grigoriev I.V."/>
            <person name="Debuchy R."/>
            <person name="Gladieux P."/>
            <person name="Thoren M.H."/>
            <person name="Johannesson H."/>
        </authorList>
    </citation>
    <scope>NUCLEOTIDE SEQUENCE</scope>
    <source>
        <strain evidence="5">SMH4131-1</strain>
    </source>
</reference>
<dbReference type="InterPro" id="IPR035979">
    <property type="entry name" value="RBD_domain_sf"/>
</dbReference>
<dbReference type="PANTHER" id="PTHR21245">
    <property type="entry name" value="HETEROGENEOUS NUCLEAR RIBONUCLEOPROTEIN"/>
    <property type="match status" value="1"/>
</dbReference>
<keyword evidence="1 2" id="KW-0694">RNA-binding</keyword>
<organism evidence="5 6">
    <name type="scientific">Cercophora scortea</name>
    <dbReference type="NCBI Taxonomy" id="314031"/>
    <lineage>
        <taxon>Eukaryota</taxon>
        <taxon>Fungi</taxon>
        <taxon>Dikarya</taxon>
        <taxon>Ascomycota</taxon>
        <taxon>Pezizomycotina</taxon>
        <taxon>Sordariomycetes</taxon>
        <taxon>Sordariomycetidae</taxon>
        <taxon>Sordariales</taxon>
        <taxon>Lasiosphaeriaceae</taxon>
        <taxon>Cercophora</taxon>
    </lineage>
</organism>
<dbReference type="GO" id="GO:0003723">
    <property type="term" value="F:RNA binding"/>
    <property type="evidence" value="ECO:0007669"/>
    <property type="project" value="UniProtKB-UniRule"/>
</dbReference>
<gene>
    <name evidence="5" type="ORF">B0T19DRAFT_23385</name>
</gene>
<dbReference type="PROSITE" id="PS50102">
    <property type="entry name" value="RRM"/>
    <property type="match status" value="2"/>
</dbReference>
<evidence type="ECO:0000256" key="3">
    <source>
        <dbReference type="SAM" id="MobiDB-lite"/>
    </source>
</evidence>
<reference evidence="5" key="1">
    <citation type="journal article" date="2023" name="Mol. Phylogenet. Evol.">
        <title>Genome-scale phylogeny and comparative genomics of the fungal order Sordariales.</title>
        <authorList>
            <person name="Hensen N."/>
            <person name="Bonometti L."/>
            <person name="Westerberg I."/>
            <person name="Brannstrom I.O."/>
            <person name="Guillou S."/>
            <person name="Cros-Aarteil S."/>
            <person name="Calhoun S."/>
            <person name="Haridas S."/>
            <person name="Kuo A."/>
            <person name="Mondo S."/>
            <person name="Pangilinan J."/>
            <person name="Riley R."/>
            <person name="LaButti K."/>
            <person name="Andreopoulos B."/>
            <person name="Lipzen A."/>
            <person name="Chen C."/>
            <person name="Yan M."/>
            <person name="Daum C."/>
            <person name="Ng V."/>
            <person name="Clum A."/>
            <person name="Steindorff A."/>
            <person name="Ohm R.A."/>
            <person name="Martin F."/>
            <person name="Silar P."/>
            <person name="Natvig D.O."/>
            <person name="Lalanne C."/>
            <person name="Gautier V."/>
            <person name="Ament-Velasquez S.L."/>
            <person name="Kruys A."/>
            <person name="Hutchinson M.I."/>
            <person name="Powell A.J."/>
            <person name="Barry K."/>
            <person name="Miller A.N."/>
            <person name="Grigoriev I.V."/>
            <person name="Debuchy R."/>
            <person name="Gladieux P."/>
            <person name="Hiltunen Thoren M."/>
            <person name="Johannesson H."/>
        </authorList>
    </citation>
    <scope>NUCLEOTIDE SEQUENCE</scope>
    <source>
        <strain evidence="5">SMH4131-1</strain>
    </source>
</reference>
<name>A0AAE0MLB8_9PEZI</name>
<keyword evidence="6" id="KW-1185">Reference proteome</keyword>
<feature type="domain" description="RRM" evidence="4">
    <location>
        <begin position="15"/>
        <end position="95"/>
    </location>
</feature>
<evidence type="ECO:0000256" key="2">
    <source>
        <dbReference type="PROSITE-ProRule" id="PRU00176"/>
    </source>
</evidence>
<evidence type="ECO:0000313" key="6">
    <source>
        <dbReference type="Proteomes" id="UP001286456"/>
    </source>
</evidence>
<dbReference type="AlphaFoldDB" id="A0AAE0MLB8"/>
<sequence length="318" mass="34527">MDSQGQQSAALAEGRRIYMGNLLYSVKPGDIEGLLQDAGYGDFEKIHISIDPVSGRNPGYCFVEFSTRAEADNALVSLPGLTVANRPVKVGPCVPKTQSQSQRREGRDGGFRSSQDGQRGTPFQRWGDWGDKKKVAAPQDSDGQGPYAALRHLDDMARGALDGRRLYVGGLGKMIDQAQNDAEIRELFASFESSIVAIGKRITPHPSAAEKPGNHHYCFVDFASTQDADDAVGAMHGRLLPGGGKLRVFRARGVTPLKPDDEAVADGANIGAPSSVDRHGSRASRPATETKPREDRSVRDERQKEIMQSNNWRMGPRA</sequence>
<dbReference type="Gene3D" id="3.30.70.330">
    <property type="match status" value="2"/>
</dbReference>
<dbReference type="Proteomes" id="UP001286456">
    <property type="component" value="Unassembled WGS sequence"/>
</dbReference>
<proteinExistence type="predicted"/>